<gene>
    <name evidence="17" type="ORF">B0187_08365</name>
</gene>
<keyword evidence="7 16" id="KW-1133">Transmembrane helix</keyword>
<comment type="caution">
    <text evidence="17">The sequence shown here is derived from an EMBL/GenBank/DDBJ whole genome shotgun (WGS) entry which is preliminary data.</text>
</comment>
<evidence type="ECO:0000256" key="14">
    <source>
        <dbReference type="ARBA" id="ARBA00044770"/>
    </source>
</evidence>
<feature type="transmembrane region" description="Helical" evidence="16">
    <location>
        <begin position="353"/>
        <end position="372"/>
    </location>
</feature>
<evidence type="ECO:0000256" key="4">
    <source>
        <dbReference type="ARBA" id="ARBA00022692"/>
    </source>
</evidence>
<dbReference type="GO" id="GO:0009252">
    <property type="term" value="P:peptidoglycan biosynthetic process"/>
    <property type="evidence" value="ECO:0007669"/>
    <property type="project" value="UniProtKB-KW"/>
</dbReference>
<keyword evidence="5" id="KW-0133">Cell shape</keyword>
<name>A0A1T0AQJ9_9PAST</name>
<dbReference type="InterPro" id="IPR001182">
    <property type="entry name" value="FtsW/RodA"/>
</dbReference>
<evidence type="ECO:0000256" key="12">
    <source>
        <dbReference type="ARBA" id="ARBA00041185"/>
    </source>
</evidence>
<keyword evidence="18" id="KW-1185">Reference proteome</keyword>
<dbReference type="GO" id="GO:0032153">
    <property type="term" value="C:cell division site"/>
    <property type="evidence" value="ECO:0007669"/>
    <property type="project" value="TreeGrafter"/>
</dbReference>
<evidence type="ECO:0000256" key="7">
    <source>
        <dbReference type="ARBA" id="ARBA00022989"/>
    </source>
</evidence>
<keyword evidence="3" id="KW-0808">Transferase</keyword>
<dbReference type="PANTHER" id="PTHR30474">
    <property type="entry name" value="CELL CYCLE PROTEIN"/>
    <property type="match status" value="1"/>
</dbReference>
<evidence type="ECO:0000256" key="11">
    <source>
        <dbReference type="ARBA" id="ARBA00038053"/>
    </source>
</evidence>
<dbReference type="Pfam" id="PF01098">
    <property type="entry name" value="FTSW_RODA_SPOVE"/>
    <property type="match status" value="1"/>
</dbReference>
<dbReference type="GO" id="GO:0051301">
    <property type="term" value="P:cell division"/>
    <property type="evidence" value="ECO:0007669"/>
    <property type="project" value="InterPro"/>
</dbReference>
<evidence type="ECO:0000256" key="15">
    <source>
        <dbReference type="ARBA" id="ARBA00049902"/>
    </source>
</evidence>
<evidence type="ECO:0000256" key="13">
    <source>
        <dbReference type="ARBA" id="ARBA00041418"/>
    </source>
</evidence>
<evidence type="ECO:0000313" key="17">
    <source>
        <dbReference type="EMBL" id="OOR98450.1"/>
    </source>
</evidence>
<dbReference type="OrthoDB" id="9768187at2"/>
<dbReference type="GO" id="GO:0008360">
    <property type="term" value="P:regulation of cell shape"/>
    <property type="evidence" value="ECO:0007669"/>
    <property type="project" value="UniProtKB-KW"/>
</dbReference>
<comment type="similarity">
    <text evidence="11">Belongs to the SEDS family. FtsW subfamily.</text>
</comment>
<dbReference type="AlphaFoldDB" id="A0A1T0AQJ9"/>
<evidence type="ECO:0000256" key="3">
    <source>
        <dbReference type="ARBA" id="ARBA00022679"/>
    </source>
</evidence>
<sequence>MWENIKQKWAVWTEITPPNALYDRTLLWGYFLLLTVGIIAVTSASVDITKASELGLISKQAIFAFISISVVMLSSQIPIWIMENKKTVFLVLFGTLILLFLTVMIGKKVNGAIRWIQLGPINFQASEFAKLAIISYLASYCSRQYERIHLSPISALVPTVVIVAFLVAFNFQSDTGSIVISCALTMAMFLLAGMRKIQFVALSPVAIIGGIAYLSGADYRLGRLVGFLDPFGTYEQQGLQQSESLFALSSGGINGVGLGNSIGKLGNLPEQHTDFIMAIIGEEFGFLGLLVIVFLVLLISFRIFKIAYESFQLTERYKGYLAVGIGLWFFGQSFGNLGVVSSALPAKGLTFPFVSYGGSSLIAISIALGFVLRIDYENRLARIGSAKRKA</sequence>
<comment type="subcellular location">
    <subcellularLocation>
        <location evidence="1">Membrane</location>
        <topology evidence="1">Multi-pass membrane protein</topology>
    </subcellularLocation>
</comment>
<feature type="transmembrane region" description="Helical" evidence="16">
    <location>
        <begin position="61"/>
        <end position="81"/>
    </location>
</feature>
<dbReference type="RefSeq" id="WP_078237411.1">
    <property type="nucleotide sequence ID" value="NZ_MUYA01000012.1"/>
</dbReference>
<keyword evidence="8 16" id="KW-0472">Membrane</keyword>
<feature type="transmembrane region" description="Helical" evidence="16">
    <location>
        <begin position="87"/>
        <end position="106"/>
    </location>
</feature>
<dbReference type="GO" id="GO:0008955">
    <property type="term" value="F:peptidoglycan glycosyltransferase activity"/>
    <property type="evidence" value="ECO:0007669"/>
    <property type="project" value="UniProtKB-EC"/>
</dbReference>
<feature type="transmembrane region" description="Helical" evidence="16">
    <location>
        <begin position="150"/>
        <end position="169"/>
    </location>
</feature>
<dbReference type="GO" id="GO:0015648">
    <property type="term" value="F:lipid-linked peptidoglycan transporter activity"/>
    <property type="evidence" value="ECO:0007669"/>
    <property type="project" value="TreeGrafter"/>
</dbReference>
<evidence type="ECO:0000256" key="8">
    <source>
        <dbReference type="ARBA" id="ARBA00023136"/>
    </source>
</evidence>
<accession>A0A1T0AQJ9</accession>
<evidence type="ECO:0000313" key="18">
    <source>
        <dbReference type="Proteomes" id="UP000190867"/>
    </source>
</evidence>
<evidence type="ECO:0000256" key="2">
    <source>
        <dbReference type="ARBA" id="ARBA00022676"/>
    </source>
</evidence>
<keyword evidence="4 16" id="KW-0812">Transmembrane</keyword>
<reference evidence="17 18" key="1">
    <citation type="submission" date="2017-02" db="EMBL/GenBank/DDBJ databases">
        <title>Draft genome sequence of Haemophilus paracuniculus CCUG 43573 type strain.</title>
        <authorList>
            <person name="Engstrom-Jakobsson H."/>
            <person name="Salva-Serra F."/>
            <person name="Thorell K."/>
            <person name="Gonzales-Siles L."/>
            <person name="Karlsson R."/>
            <person name="Boulund F."/>
            <person name="Engstrand L."/>
            <person name="Kristiansson E."/>
            <person name="Moore E."/>
        </authorList>
    </citation>
    <scope>NUCLEOTIDE SEQUENCE [LARGE SCALE GENOMIC DNA]</scope>
    <source>
        <strain evidence="17 18">CCUG 43573</strain>
    </source>
</reference>
<feature type="transmembrane region" description="Helical" evidence="16">
    <location>
        <begin position="199"/>
        <end position="216"/>
    </location>
</feature>
<dbReference type="EC" id="2.4.99.28" evidence="14"/>
<comment type="catalytic activity">
    <reaction evidence="15">
        <text>[GlcNAc-(1-&gt;4)-Mur2Ac(oyl-L-Ala-gamma-D-Glu-L-Lys-D-Ala-D-Ala)](n)-di-trans,octa-cis-undecaprenyl diphosphate + beta-D-GlcNAc-(1-&gt;4)-Mur2Ac(oyl-L-Ala-gamma-D-Glu-L-Lys-D-Ala-D-Ala)-di-trans,octa-cis-undecaprenyl diphosphate = [GlcNAc-(1-&gt;4)-Mur2Ac(oyl-L-Ala-gamma-D-Glu-L-Lys-D-Ala-D-Ala)](n+1)-di-trans,octa-cis-undecaprenyl diphosphate + di-trans,octa-cis-undecaprenyl diphosphate + H(+)</text>
        <dbReference type="Rhea" id="RHEA:23708"/>
        <dbReference type="Rhea" id="RHEA-COMP:9602"/>
        <dbReference type="Rhea" id="RHEA-COMP:9603"/>
        <dbReference type="ChEBI" id="CHEBI:15378"/>
        <dbReference type="ChEBI" id="CHEBI:58405"/>
        <dbReference type="ChEBI" id="CHEBI:60033"/>
        <dbReference type="ChEBI" id="CHEBI:78435"/>
        <dbReference type="EC" id="2.4.99.28"/>
    </reaction>
</comment>
<keyword evidence="6" id="KW-0573">Peptidoglycan synthesis</keyword>
<evidence type="ECO:0000256" key="16">
    <source>
        <dbReference type="SAM" id="Phobius"/>
    </source>
</evidence>
<evidence type="ECO:0000256" key="1">
    <source>
        <dbReference type="ARBA" id="ARBA00004141"/>
    </source>
</evidence>
<feature type="transmembrane region" description="Helical" evidence="16">
    <location>
        <begin position="27"/>
        <end position="49"/>
    </location>
</feature>
<evidence type="ECO:0000256" key="9">
    <source>
        <dbReference type="ARBA" id="ARBA00032370"/>
    </source>
</evidence>
<evidence type="ECO:0000256" key="5">
    <source>
        <dbReference type="ARBA" id="ARBA00022960"/>
    </source>
</evidence>
<feature type="transmembrane region" description="Helical" evidence="16">
    <location>
        <begin position="275"/>
        <end position="299"/>
    </location>
</feature>
<proteinExistence type="inferred from homology"/>
<organism evidence="17 18">
    <name type="scientific">Haemophilus paracuniculus</name>
    <dbReference type="NCBI Taxonomy" id="734"/>
    <lineage>
        <taxon>Bacteria</taxon>
        <taxon>Pseudomonadati</taxon>
        <taxon>Pseudomonadota</taxon>
        <taxon>Gammaproteobacteria</taxon>
        <taxon>Pasteurellales</taxon>
        <taxon>Pasteurellaceae</taxon>
        <taxon>Haemophilus</taxon>
    </lineage>
</organism>
<dbReference type="PANTHER" id="PTHR30474:SF2">
    <property type="entry name" value="PEPTIDOGLYCAN GLYCOSYLTRANSFERASE FTSW-RELATED"/>
    <property type="match status" value="1"/>
</dbReference>
<feature type="transmembrane region" description="Helical" evidence="16">
    <location>
        <begin position="175"/>
        <end position="192"/>
    </location>
</feature>
<evidence type="ECO:0000256" key="6">
    <source>
        <dbReference type="ARBA" id="ARBA00022984"/>
    </source>
</evidence>
<feature type="transmembrane region" description="Helical" evidence="16">
    <location>
        <begin position="320"/>
        <end position="341"/>
    </location>
</feature>
<dbReference type="GO" id="GO:0005886">
    <property type="term" value="C:plasma membrane"/>
    <property type="evidence" value="ECO:0007669"/>
    <property type="project" value="TreeGrafter"/>
</dbReference>
<evidence type="ECO:0000256" key="10">
    <source>
        <dbReference type="ARBA" id="ARBA00033270"/>
    </source>
</evidence>
<dbReference type="STRING" id="734.B0187_08365"/>
<dbReference type="EMBL" id="MUYA01000012">
    <property type="protein sequence ID" value="OOR98450.1"/>
    <property type="molecule type" value="Genomic_DNA"/>
</dbReference>
<keyword evidence="2" id="KW-0328">Glycosyltransferase</keyword>
<protein>
    <recommendedName>
        <fullName evidence="12">Probable peptidoglycan glycosyltransferase FtsW</fullName>
        <ecNumber evidence="14">2.4.99.28</ecNumber>
    </recommendedName>
    <alternativeName>
        <fullName evidence="13">Cell division protein FtsW</fullName>
    </alternativeName>
    <alternativeName>
        <fullName evidence="10">Cell wall polymerase</fullName>
    </alternativeName>
    <alternativeName>
        <fullName evidence="9">Peptidoglycan polymerase</fullName>
    </alternativeName>
</protein>
<dbReference type="Proteomes" id="UP000190867">
    <property type="component" value="Unassembled WGS sequence"/>
</dbReference>